<evidence type="ECO:0000313" key="12">
    <source>
        <dbReference type="Proteomes" id="UP000824469"/>
    </source>
</evidence>
<dbReference type="GO" id="GO:0004672">
    <property type="term" value="F:protein kinase activity"/>
    <property type="evidence" value="ECO:0007669"/>
    <property type="project" value="InterPro"/>
</dbReference>
<feature type="transmembrane region" description="Helical" evidence="9">
    <location>
        <begin position="138"/>
        <end position="160"/>
    </location>
</feature>
<keyword evidence="7 9" id="KW-0472">Membrane</keyword>
<dbReference type="GO" id="GO:0016020">
    <property type="term" value="C:membrane"/>
    <property type="evidence" value="ECO:0007669"/>
    <property type="project" value="UniProtKB-SubCell"/>
</dbReference>
<dbReference type="AlphaFoldDB" id="A0AA38LI71"/>
<evidence type="ECO:0000256" key="9">
    <source>
        <dbReference type="SAM" id="Phobius"/>
    </source>
</evidence>
<evidence type="ECO:0000256" key="1">
    <source>
        <dbReference type="ARBA" id="ARBA00004370"/>
    </source>
</evidence>
<evidence type="ECO:0000259" key="10">
    <source>
        <dbReference type="PROSITE" id="PS50011"/>
    </source>
</evidence>
<dbReference type="InterPro" id="IPR011009">
    <property type="entry name" value="Kinase-like_dom_sf"/>
</dbReference>
<organism evidence="11 12">
    <name type="scientific">Taxus chinensis</name>
    <name type="common">Chinese yew</name>
    <name type="synonym">Taxus wallichiana var. chinensis</name>
    <dbReference type="NCBI Taxonomy" id="29808"/>
    <lineage>
        <taxon>Eukaryota</taxon>
        <taxon>Viridiplantae</taxon>
        <taxon>Streptophyta</taxon>
        <taxon>Embryophyta</taxon>
        <taxon>Tracheophyta</taxon>
        <taxon>Spermatophyta</taxon>
        <taxon>Pinopsida</taxon>
        <taxon>Pinidae</taxon>
        <taxon>Conifers II</taxon>
        <taxon>Cupressales</taxon>
        <taxon>Taxaceae</taxon>
        <taxon>Taxus</taxon>
    </lineage>
</organism>
<gene>
    <name evidence="11" type="ORF">KI387_004904</name>
</gene>
<sequence length="324" mass="35736">TIPPNIQNRENLLELQLGNNNLEGTIPSGIGNLHMLQIALNLSYNSLVGIIPNTLSSLARLQMMDFSNNRLTWEITVSLARMKSLTILDLSYNSLTGSIPSSLTGNQNLHFNATGNIDLTKNGITGKGSSHYTTLIKVIGVVGVVVVFIVLCLILEFLWIKVLQRQGFNLSQAISKILQKVEHPRISYEELVIATNTFNESNLLAITSFGSVYKGILTDCVQVAVKVLNLMSEESDKIFKAECKVLQMKLLNIAIDIAHAIEYLHYDSYVQIVHCDITPSNILLDEDMPTHLSDFGLARLMEKSSIDSLTSTMDLKGSLGYIAP</sequence>
<dbReference type="PROSITE" id="PS00109">
    <property type="entry name" value="PROTEIN_KINASE_TYR"/>
    <property type="match status" value="1"/>
</dbReference>
<dbReference type="Gene3D" id="1.10.510.10">
    <property type="entry name" value="Transferase(Phosphotransferase) domain 1"/>
    <property type="match status" value="1"/>
</dbReference>
<keyword evidence="5" id="KW-0677">Repeat</keyword>
<feature type="domain" description="Protein kinase" evidence="10">
    <location>
        <begin position="133"/>
        <end position="324"/>
    </location>
</feature>
<dbReference type="Gene3D" id="3.30.200.20">
    <property type="entry name" value="Phosphorylase Kinase, domain 1"/>
    <property type="match status" value="1"/>
</dbReference>
<dbReference type="Gene3D" id="3.80.10.10">
    <property type="entry name" value="Ribonuclease Inhibitor"/>
    <property type="match status" value="1"/>
</dbReference>
<dbReference type="InterPro" id="IPR001611">
    <property type="entry name" value="Leu-rich_rpt"/>
</dbReference>
<protein>
    <recommendedName>
        <fullName evidence="10">Protein kinase domain-containing protein</fullName>
    </recommendedName>
</protein>
<dbReference type="EMBL" id="JAHRHJ020000002">
    <property type="protein sequence ID" value="KAH9324726.1"/>
    <property type="molecule type" value="Genomic_DNA"/>
</dbReference>
<comment type="caution">
    <text evidence="11">The sequence shown here is derived from an EMBL/GenBank/DDBJ whole genome shotgun (WGS) entry which is preliminary data.</text>
</comment>
<dbReference type="PROSITE" id="PS50011">
    <property type="entry name" value="PROTEIN_KINASE_DOM"/>
    <property type="match status" value="1"/>
</dbReference>
<proteinExistence type="predicted"/>
<dbReference type="InterPro" id="IPR032675">
    <property type="entry name" value="LRR_dom_sf"/>
</dbReference>
<evidence type="ECO:0000256" key="4">
    <source>
        <dbReference type="ARBA" id="ARBA00022729"/>
    </source>
</evidence>
<dbReference type="PANTHER" id="PTHR45974:SF266">
    <property type="entry name" value="LEUCINE-RICH REPEAT RECEPTOR PROTEIN KINASE HPCA1"/>
    <property type="match status" value="1"/>
</dbReference>
<name>A0AA38LI71_TAXCH</name>
<dbReference type="PANTHER" id="PTHR45974">
    <property type="entry name" value="RECEPTOR-LIKE PROTEIN 55"/>
    <property type="match status" value="1"/>
</dbReference>
<keyword evidence="6 9" id="KW-1133">Transmembrane helix</keyword>
<dbReference type="Proteomes" id="UP000824469">
    <property type="component" value="Unassembled WGS sequence"/>
</dbReference>
<dbReference type="OMA" id="EFLWIKV"/>
<dbReference type="InterPro" id="IPR000719">
    <property type="entry name" value="Prot_kinase_dom"/>
</dbReference>
<keyword evidence="12" id="KW-1185">Reference proteome</keyword>
<dbReference type="FunFam" id="3.80.10.10:FF:000383">
    <property type="entry name" value="Leucine-rich repeat receptor protein kinase EMS1"/>
    <property type="match status" value="1"/>
</dbReference>
<feature type="non-terminal residue" evidence="11">
    <location>
        <position position="1"/>
    </location>
</feature>
<evidence type="ECO:0000313" key="11">
    <source>
        <dbReference type="EMBL" id="KAH9324726.1"/>
    </source>
</evidence>
<accession>A0AA38LI71</accession>
<keyword evidence="2" id="KW-0433">Leucine-rich repeat</keyword>
<keyword evidence="8" id="KW-0325">Glycoprotein</keyword>
<evidence type="ECO:0000256" key="3">
    <source>
        <dbReference type="ARBA" id="ARBA00022692"/>
    </source>
</evidence>
<reference evidence="11 12" key="1">
    <citation type="journal article" date="2021" name="Nat. Plants">
        <title>The Taxus genome provides insights into paclitaxel biosynthesis.</title>
        <authorList>
            <person name="Xiong X."/>
            <person name="Gou J."/>
            <person name="Liao Q."/>
            <person name="Li Y."/>
            <person name="Zhou Q."/>
            <person name="Bi G."/>
            <person name="Li C."/>
            <person name="Du R."/>
            <person name="Wang X."/>
            <person name="Sun T."/>
            <person name="Guo L."/>
            <person name="Liang H."/>
            <person name="Lu P."/>
            <person name="Wu Y."/>
            <person name="Zhang Z."/>
            <person name="Ro D.K."/>
            <person name="Shang Y."/>
            <person name="Huang S."/>
            <person name="Yan J."/>
        </authorList>
    </citation>
    <scope>NUCLEOTIDE SEQUENCE [LARGE SCALE GENOMIC DNA]</scope>
    <source>
        <strain evidence="11">Ta-2019</strain>
    </source>
</reference>
<evidence type="ECO:0000256" key="6">
    <source>
        <dbReference type="ARBA" id="ARBA00022989"/>
    </source>
</evidence>
<evidence type="ECO:0000256" key="2">
    <source>
        <dbReference type="ARBA" id="ARBA00022614"/>
    </source>
</evidence>
<comment type="subcellular location">
    <subcellularLocation>
        <location evidence="1">Membrane</location>
    </subcellularLocation>
</comment>
<dbReference type="GO" id="GO:0005524">
    <property type="term" value="F:ATP binding"/>
    <property type="evidence" value="ECO:0007669"/>
    <property type="project" value="InterPro"/>
</dbReference>
<dbReference type="SUPFAM" id="SSF56112">
    <property type="entry name" value="Protein kinase-like (PK-like)"/>
    <property type="match status" value="1"/>
</dbReference>
<evidence type="ECO:0000256" key="5">
    <source>
        <dbReference type="ARBA" id="ARBA00022737"/>
    </source>
</evidence>
<dbReference type="Pfam" id="PF00069">
    <property type="entry name" value="Pkinase"/>
    <property type="match status" value="1"/>
</dbReference>
<dbReference type="Pfam" id="PF00560">
    <property type="entry name" value="LRR_1"/>
    <property type="match status" value="3"/>
</dbReference>
<keyword evidence="3 9" id="KW-0812">Transmembrane</keyword>
<dbReference type="SUPFAM" id="SSF52058">
    <property type="entry name" value="L domain-like"/>
    <property type="match status" value="1"/>
</dbReference>
<keyword evidence="4" id="KW-0732">Signal</keyword>
<feature type="non-terminal residue" evidence="11">
    <location>
        <position position="324"/>
    </location>
</feature>
<evidence type="ECO:0000256" key="7">
    <source>
        <dbReference type="ARBA" id="ARBA00023136"/>
    </source>
</evidence>
<dbReference type="InterPro" id="IPR008266">
    <property type="entry name" value="Tyr_kinase_AS"/>
</dbReference>
<evidence type="ECO:0000256" key="8">
    <source>
        <dbReference type="ARBA" id="ARBA00023180"/>
    </source>
</evidence>